<keyword evidence="4 6" id="KW-1133">Transmembrane helix</keyword>
<dbReference type="EMBL" id="CP126970">
    <property type="protein sequence ID" value="WIM69575.1"/>
    <property type="molecule type" value="Genomic_DNA"/>
</dbReference>
<evidence type="ECO:0000256" key="3">
    <source>
        <dbReference type="ARBA" id="ARBA00022692"/>
    </source>
</evidence>
<comment type="subcellular location">
    <subcellularLocation>
        <location evidence="1">Cell membrane</location>
        <topology evidence="1">Multi-pass membrane protein</topology>
    </subcellularLocation>
</comment>
<accession>A0ABY8VPS7</accession>
<dbReference type="PANTHER" id="PTHR30086:SF20">
    <property type="entry name" value="ARGININE EXPORTER PROTEIN ARGO-RELATED"/>
    <property type="match status" value="1"/>
</dbReference>
<organism evidence="7 8">
    <name type="scientific">Corynebacterium suedekumii</name>
    <dbReference type="NCBI Taxonomy" id="3049801"/>
    <lineage>
        <taxon>Bacteria</taxon>
        <taxon>Bacillati</taxon>
        <taxon>Actinomycetota</taxon>
        <taxon>Actinomycetes</taxon>
        <taxon>Mycobacteriales</taxon>
        <taxon>Corynebacteriaceae</taxon>
        <taxon>Corynebacterium</taxon>
    </lineage>
</organism>
<reference evidence="7 8" key="1">
    <citation type="submission" date="2023-05" db="EMBL/GenBank/DDBJ databases">
        <title>Corynebacterium suedekumii sp. nov. and Corynebacterium breve sp. nov. isolated from raw cow's milk.</title>
        <authorList>
            <person name="Baer M.K."/>
            <person name="Mehl L."/>
            <person name="Hellmuth R."/>
            <person name="Marke G."/>
            <person name="Lipski A."/>
        </authorList>
    </citation>
    <scope>NUCLEOTIDE SEQUENCE [LARGE SCALE GENOMIC DNA]</scope>
    <source>
        <strain evidence="7 8">LM112</strain>
    </source>
</reference>
<name>A0ABY8VPS7_9CORY</name>
<feature type="transmembrane region" description="Helical" evidence="6">
    <location>
        <begin position="67"/>
        <end position="87"/>
    </location>
</feature>
<proteinExistence type="predicted"/>
<dbReference type="InterPro" id="IPR001123">
    <property type="entry name" value="LeuE-type"/>
</dbReference>
<gene>
    <name evidence="7" type="ORF">QP029_10015</name>
</gene>
<keyword evidence="8" id="KW-1185">Reference proteome</keyword>
<evidence type="ECO:0000256" key="5">
    <source>
        <dbReference type="ARBA" id="ARBA00023136"/>
    </source>
</evidence>
<dbReference type="RefSeq" id="WP_284874169.1">
    <property type="nucleotide sequence ID" value="NZ_CP126970.1"/>
</dbReference>
<dbReference type="Pfam" id="PF01810">
    <property type="entry name" value="LysE"/>
    <property type="match status" value="1"/>
</dbReference>
<evidence type="ECO:0000256" key="6">
    <source>
        <dbReference type="SAM" id="Phobius"/>
    </source>
</evidence>
<feature type="transmembrane region" description="Helical" evidence="6">
    <location>
        <begin position="37"/>
        <end position="61"/>
    </location>
</feature>
<evidence type="ECO:0000256" key="2">
    <source>
        <dbReference type="ARBA" id="ARBA00022475"/>
    </source>
</evidence>
<keyword evidence="5 6" id="KW-0472">Membrane</keyword>
<evidence type="ECO:0000313" key="8">
    <source>
        <dbReference type="Proteomes" id="UP001238805"/>
    </source>
</evidence>
<keyword evidence="3 6" id="KW-0812">Transmembrane</keyword>
<protein>
    <submittedName>
        <fullName evidence="7">LysE family transporter</fullName>
    </submittedName>
</protein>
<feature type="transmembrane region" description="Helical" evidence="6">
    <location>
        <begin position="6"/>
        <end position="25"/>
    </location>
</feature>
<keyword evidence="2" id="KW-1003">Cell membrane</keyword>
<sequence>MSIVLAGMLLGFSLIVAVGPQNILLIRQGARREGITAVIVVCLLSDVVLLSLGTLGVGVLVDRAPMVLTALKWAGVAYLAWFAFAALRDAARAGHREGAAVIDTTEPVDRTTGTGGTAVSTVTRPARVRPHRAWVKPMWAAIALTWLNPAAYLDSLVMIGGMAIQYGDQDKWLFTGGALLASAIWFPVVGYGAGLLSGPLSSPKVWRVLNVIIGIVLGALALKLALM</sequence>
<feature type="transmembrane region" description="Helical" evidence="6">
    <location>
        <begin position="172"/>
        <end position="196"/>
    </location>
</feature>
<evidence type="ECO:0000313" key="7">
    <source>
        <dbReference type="EMBL" id="WIM69575.1"/>
    </source>
</evidence>
<feature type="transmembrane region" description="Helical" evidence="6">
    <location>
        <begin position="208"/>
        <end position="226"/>
    </location>
</feature>
<dbReference type="Proteomes" id="UP001238805">
    <property type="component" value="Chromosome"/>
</dbReference>
<evidence type="ECO:0000256" key="1">
    <source>
        <dbReference type="ARBA" id="ARBA00004651"/>
    </source>
</evidence>
<evidence type="ECO:0000256" key="4">
    <source>
        <dbReference type="ARBA" id="ARBA00022989"/>
    </source>
</evidence>
<dbReference type="PANTHER" id="PTHR30086">
    <property type="entry name" value="ARGININE EXPORTER PROTEIN ARGO"/>
    <property type="match status" value="1"/>
</dbReference>